<accession>A0A9D1NVP1</accession>
<dbReference type="Gene3D" id="1.10.10.10">
    <property type="entry name" value="Winged helix-like DNA-binding domain superfamily/Winged helix DNA-binding domain"/>
    <property type="match status" value="1"/>
</dbReference>
<sequence length="284" mass="31325">MMDIKVFQEKLEQILAQAASQDKILSGGDIREVFGEELSASQMQSLLEYLRLQGIRLDVTQSLTGDGSLADGMPEGAAGTDTGKESGAAGESFAGGTSALSQATEEALSPEETAYLEEYQETLAGILPETEGERETLWQRYDSGDRTAAARLTELYLPLTVEIARALHQEAYFIGDLIQEGNMCLIAALEQGKPQEVPGHPWLEDEIRRGIRRWIAWQKEQKFQDESLVERVRKLEAAIRELSDDEERDYSVAELSAFLDMDEEEIRSVLSLTGDDGSDGNGKG</sequence>
<dbReference type="InterPro" id="IPR036388">
    <property type="entry name" value="WH-like_DNA-bd_sf"/>
</dbReference>
<evidence type="ECO:0000313" key="3">
    <source>
        <dbReference type="Proteomes" id="UP000886723"/>
    </source>
</evidence>
<evidence type="ECO:0000313" key="2">
    <source>
        <dbReference type="EMBL" id="HIV12939.1"/>
    </source>
</evidence>
<organism evidence="2 3">
    <name type="scientific">Candidatus Pullilachnospira stercoravium</name>
    <dbReference type="NCBI Taxonomy" id="2840913"/>
    <lineage>
        <taxon>Bacteria</taxon>
        <taxon>Bacillati</taxon>
        <taxon>Bacillota</taxon>
        <taxon>Clostridia</taxon>
        <taxon>Lachnospirales</taxon>
        <taxon>Lachnospiraceae</taxon>
        <taxon>Lachnospiraceae incertae sedis</taxon>
        <taxon>Candidatus Pullilachnospira</taxon>
    </lineage>
</organism>
<dbReference type="GO" id="GO:0003700">
    <property type="term" value="F:DNA-binding transcription factor activity"/>
    <property type="evidence" value="ECO:0007669"/>
    <property type="project" value="InterPro"/>
</dbReference>
<name>A0A9D1NVP1_9FIRM</name>
<reference evidence="2" key="1">
    <citation type="submission" date="2020-10" db="EMBL/GenBank/DDBJ databases">
        <authorList>
            <person name="Gilroy R."/>
        </authorList>
    </citation>
    <scope>NUCLEOTIDE SEQUENCE</scope>
    <source>
        <strain evidence="2">ChiBcec2-4451</strain>
    </source>
</reference>
<comment type="caution">
    <text evidence="2">The sequence shown here is derived from an EMBL/GenBank/DDBJ whole genome shotgun (WGS) entry which is preliminary data.</text>
</comment>
<evidence type="ECO:0000256" key="1">
    <source>
        <dbReference type="SAM" id="MobiDB-lite"/>
    </source>
</evidence>
<dbReference type="Gene3D" id="1.20.120.1810">
    <property type="match status" value="1"/>
</dbReference>
<dbReference type="GO" id="GO:0006352">
    <property type="term" value="P:DNA-templated transcription initiation"/>
    <property type="evidence" value="ECO:0007669"/>
    <property type="project" value="InterPro"/>
</dbReference>
<dbReference type="InterPro" id="IPR013325">
    <property type="entry name" value="RNA_pol_sigma_r2"/>
</dbReference>
<evidence type="ECO:0008006" key="4">
    <source>
        <dbReference type="Google" id="ProtNLM"/>
    </source>
</evidence>
<dbReference type="AlphaFoldDB" id="A0A9D1NVP1"/>
<feature type="region of interest" description="Disordered" evidence="1">
    <location>
        <begin position="66"/>
        <end position="96"/>
    </location>
</feature>
<feature type="compositionally biased region" description="Low complexity" evidence="1">
    <location>
        <begin position="86"/>
        <end position="96"/>
    </location>
</feature>
<dbReference type="Proteomes" id="UP000886723">
    <property type="component" value="Unassembled WGS sequence"/>
</dbReference>
<reference evidence="2" key="2">
    <citation type="journal article" date="2021" name="PeerJ">
        <title>Extensive microbial diversity within the chicken gut microbiome revealed by metagenomics and culture.</title>
        <authorList>
            <person name="Gilroy R."/>
            <person name="Ravi A."/>
            <person name="Getino M."/>
            <person name="Pursley I."/>
            <person name="Horton D.L."/>
            <person name="Alikhan N.F."/>
            <person name="Baker D."/>
            <person name="Gharbi K."/>
            <person name="Hall N."/>
            <person name="Watson M."/>
            <person name="Adriaenssens E.M."/>
            <person name="Foster-Nyarko E."/>
            <person name="Jarju S."/>
            <person name="Secka A."/>
            <person name="Antonio M."/>
            <person name="Oren A."/>
            <person name="Chaudhuri R.R."/>
            <person name="La Ragione R."/>
            <person name="Hildebrand F."/>
            <person name="Pallen M.J."/>
        </authorList>
    </citation>
    <scope>NUCLEOTIDE SEQUENCE</scope>
    <source>
        <strain evidence="2">ChiBcec2-4451</strain>
    </source>
</reference>
<dbReference type="EMBL" id="DVON01000163">
    <property type="protein sequence ID" value="HIV12939.1"/>
    <property type="molecule type" value="Genomic_DNA"/>
</dbReference>
<proteinExistence type="predicted"/>
<dbReference type="SUPFAM" id="SSF88946">
    <property type="entry name" value="Sigma2 domain of RNA polymerase sigma factors"/>
    <property type="match status" value="1"/>
</dbReference>
<protein>
    <recommendedName>
        <fullName evidence="4">RNA polymerase sigma factor RpoD</fullName>
    </recommendedName>
</protein>
<gene>
    <name evidence="2" type="ORF">IAA63_07345</name>
</gene>